<name>A0A4D4KGH3_9ACTN</name>
<accession>A0A4D4KGH3</accession>
<organism evidence="1 2">
    <name type="scientific">Streptomyces antimycoticus</name>
    <dbReference type="NCBI Taxonomy" id="68175"/>
    <lineage>
        <taxon>Bacteria</taxon>
        <taxon>Bacillati</taxon>
        <taxon>Actinomycetota</taxon>
        <taxon>Actinomycetes</taxon>
        <taxon>Kitasatosporales</taxon>
        <taxon>Streptomycetaceae</taxon>
        <taxon>Streptomyces</taxon>
        <taxon>Streptomyces violaceusniger group</taxon>
    </lineage>
</organism>
<dbReference type="Proteomes" id="UP000299290">
    <property type="component" value="Unassembled WGS sequence"/>
</dbReference>
<evidence type="ECO:0000313" key="2">
    <source>
        <dbReference type="Proteomes" id="UP000299290"/>
    </source>
</evidence>
<dbReference type="EMBL" id="BJHV01000001">
    <property type="protein sequence ID" value="GDY45239.1"/>
    <property type="molecule type" value="Genomic_DNA"/>
</dbReference>
<sequence length="91" mass="10542">MSDWTWEYLPDAENVVGGLDPQIKHDVERLTERLADAAAVKYLGDPPVHESGVSRLLDHAEGRLIVWYQEHRRFTTIFIMRVQHWPESDGS</sequence>
<comment type="caution">
    <text evidence="1">The sequence shown here is derived from an EMBL/GenBank/DDBJ whole genome shotgun (WGS) entry which is preliminary data.</text>
</comment>
<gene>
    <name evidence="1" type="ORF">SANT12839_061210</name>
</gene>
<reference evidence="1 2" key="1">
    <citation type="journal article" date="2020" name="Int. J. Syst. Evol. Microbiol.">
        <title>Reclassification of Streptomyces castelarensis and Streptomyces sporoclivatus as later heterotypic synonyms of Streptomyces antimycoticus.</title>
        <authorList>
            <person name="Komaki H."/>
            <person name="Tamura T."/>
        </authorList>
    </citation>
    <scope>NUCLEOTIDE SEQUENCE [LARGE SCALE GENOMIC DNA]</scope>
    <source>
        <strain evidence="1 2">NBRC 12839</strain>
    </source>
</reference>
<keyword evidence="2" id="KW-1185">Reference proteome</keyword>
<proteinExistence type="predicted"/>
<evidence type="ECO:0000313" key="1">
    <source>
        <dbReference type="EMBL" id="GDY45239.1"/>
    </source>
</evidence>
<dbReference type="AlphaFoldDB" id="A0A4D4KGH3"/>
<dbReference type="RefSeq" id="WP_137967281.1">
    <property type="nucleotide sequence ID" value="NZ_BJHV01000001.1"/>
</dbReference>
<evidence type="ECO:0008006" key="3">
    <source>
        <dbReference type="Google" id="ProtNLM"/>
    </source>
</evidence>
<protein>
    <recommendedName>
        <fullName evidence="3">Type II toxin-antitoxin system RelE/ParE family toxin</fullName>
    </recommendedName>
</protein>